<evidence type="ECO:0000256" key="7">
    <source>
        <dbReference type="SAM" id="Phobius"/>
    </source>
</evidence>
<evidence type="ECO:0000256" key="6">
    <source>
        <dbReference type="SAM" id="MobiDB-lite"/>
    </source>
</evidence>
<feature type="region of interest" description="Disordered" evidence="6">
    <location>
        <begin position="677"/>
        <end position="721"/>
    </location>
</feature>
<evidence type="ECO:0000256" key="1">
    <source>
        <dbReference type="ARBA" id="ARBA00004370"/>
    </source>
</evidence>
<keyword evidence="5" id="KW-0675">Receptor</keyword>
<feature type="compositionally biased region" description="Basic and acidic residues" evidence="6">
    <location>
        <begin position="866"/>
        <end position="899"/>
    </location>
</feature>
<feature type="compositionally biased region" description="Basic and acidic residues" evidence="6">
    <location>
        <begin position="1417"/>
        <end position="1427"/>
    </location>
</feature>
<feature type="compositionally biased region" description="Polar residues" evidence="6">
    <location>
        <begin position="956"/>
        <end position="972"/>
    </location>
</feature>
<evidence type="ECO:0000256" key="3">
    <source>
        <dbReference type="ARBA" id="ARBA00022989"/>
    </source>
</evidence>
<feature type="transmembrane region" description="Helical" evidence="7">
    <location>
        <begin position="310"/>
        <end position="334"/>
    </location>
</feature>
<protein>
    <submittedName>
        <fullName evidence="9">Uncharacterized protein</fullName>
    </submittedName>
</protein>
<keyword evidence="10" id="KW-1185">Reference proteome</keyword>
<feature type="transmembrane region" description="Helical" evidence="7">
    <location>
        <begin position="144"/>
        <end position="167"/>
    </location>
</feature>
<sequence>MGSPFISKLGLMVAILWLKQTGCEASTVTMVNLSLPLINSTHSASNLSTNVSLATIHGDNRSTSEDVSPVTTNGMIVDTDLIDHGHICPYDKPFKGPDNCSIGYDMVDSLKDKLITPSIEVEWPCELLHFWSDFKPFVNFVKGLLSYGTSIIVAVGLVFNALSFRVFIHPDMSSTSSHIYLAALAVFDSLVLIFNFMIGVLRGQNPNTVNKSFQSSEGLCRVHSVVIELFNLLSVWMIVCFTVERFISVTFPFKVVTLCTVKRARRVIIGVSILVFIISCHKIFISGFEGDSVFGYQACRKNTFKFGEAIYFYVGFNTWLPAITILVINVAIIVRLRKQSTKRRQLTQVGKSKTDEKAVENREARVTRLLLIVSFTYFFLILPLGLVQSVELVYNKVYKVPQSNIEPQKSEYVHYQTNKFRLKWTRAFFFFFYQINFCVNFVLYVGTNLKFRATLSKILPFCNNDSSHENKEKSSTITRNTEFGNSAIRKRSNENVHVLNASNLGKINDGRMAQIQRLLWTDEYTDFDDNILIESPFVQVTPSGKGLKQLYVGLTQDAIIMAVHNLSRGQDTHEQMFIDGNTTDPELDFIELNKIIPLACVRINIDNDPGKRIVVELCSGEPVYLELSEKHNREQIWDEWYDQIAALNSPYRFCSIDLGEEPLRLYRHTEAPDGFIRVRFGNGDHSSGDESSAPGSRRNSLPGLNVGLARRSSSHNGLGTPDSPLHYSGVISPLATAYLQGRNFLSPHRKDSKESQNSNVSRERKVSVIPEETQKSEKSDDTHSSCTVSISDIVPAKDIDSMSVCSDMINVNNVDKARIVESDDASDNKEKTRYLNSDTAIADSKRSSRRSGISHFMMMFGRLNSSDKKLSEPHSHVKDKNKENETAEKNNEEGSEKQEYQSPKPKRKLSFLRRISFTNGKRSKKDKPKGPDSPTNVNSESASPAIIEPVINNAADNLSCNSDKDSGYQQSEYLGAEGRPSPVDPFGFGHVLEAGRLDITNMQYNPPISTHEHNRSEGPGVLEGANGVPHRRIIHVDSLDDFESIPEPDSNFIDIPIEVAEDLINERQQILMSRSPSPHRDRKSSMESTEHVSFENMNTTPRLEWMNRQRSSSIDMLPERPRSRPTSPLVGRRISHEMNQNANPRFKVLQRMNKMYSSMEDIARMNNLRQVVHDAQVTKGSLDAIDRNEWSLVKSDVDRWVAIHAKSPKIVRKRSKSMARKLGMVGSSLVDEQSSQCSSTASLTDVSAMEEDNTKDEIFVAYETIAPDTSYAGVVDQVQMNAGNVTQTQQTIGTEEKHHLSANSVDIIVTGCDTHELDMLVKQNEDPNSNTNAAKCSAIHKSGPKLSLIEKIKRKRKQKKLKSLSTNDLSVTAPKSPQHTNASIESAQYHNNSFEHKGGISLQKNWSINVTNTKVNDSADHDKEGPVKKRLSQIINRPRSKSKSKKEANESKVHKKSITKSNNSVEDQMKNGNNNESDDDIDKEVRKYKTSLTGSIPNITTGSHSPKTQRSPRLLKHKLSKATRKISVMDALMKGVHRTSGHDDASPFYDANYAIPYAYDPVVFEKCKALQNNSRRKSTMHHIPAGNDGGTTQPVGIYEEYIAIDTPVGDKASAVAPDRPPHFLGLQPENTTRNYVIKKVLARGIETDSSDSE</sequence>
<reference evidence="9" key="1">
    <citation type="submission" date="2022-03" db="EMBL/GenBank/DDBJ databases">
        <authorList>
            <person name="Martin C."/>
        </authorList>
    </citation>
    <scope>NUCLEOTIDE SEQUENCE</scope>
</reference>
<dbReference type="CDD" id="cd14978">
    <property type="entry name" value="7tmA_FMRFamide_R-like"/>
    <property type="match status" value="1"/>
</dbReference>
<feature type="region of interest" description="Disordered" evidence="6">
    <location>
        <begin position="1072"/>
        <end position="1098"/>
    </location>
</feature>
<dbReference type="Gene3D" id="1.20.1070.10">
    <property type="entry name" value="Rhodopsin 7-helix transmembrane proteins"/>
    <property type="match status" value="1"/>
</dbReference>
<dbReference type="Proteomes" id="UP000749559">
    <property type="component" value="Unassembled WGS sequence"/>
</dbReference>
<feature type="signal peptide" evidence="8">
    <location>
        <begin position="1"/>
        <end position="25"/>
    </location>
</feature>
<comment type="similarity">
    <text evidence="5">Belongs to the G-protein coupled receptor 1 family.</text>
</comment>
<dbReference type="PRINTS" id="PR00237">
    <property type="entry name" value="GPCRRHODOPSN"/>
</dbReference>
<dbReference type="InterPro" id="IPR000276">
    <property type="entry name" value="GPCR_Rhodpsn"/>
</dbReference>
<dbReference type="OrthoDB" id="10021696at2759"/>
<dbReference type="PROSITE" id="PS00237">
    <property type="entry name" value="G_PROTEIN_RECEP_F1_1"/>
    <property type="match status" value="1"/>
</dbReference>
<keyword evidence="5" id="KW-0807">Transducer</keyword>
<feature type="compositionally biased region" description="Basic and acidic residues" evidence="6">
    <location>
        <begin position="761"/>
        <end position="783"/>
    </location>
</feature>
<dbReference type="GO" id="GO:0016020">
    <property type="term" value="C:membrane"/>
    <property type="evidence" value="ECO:0007669"/>
    <property type="project" value="UniProtKB-SubCell"/>
</dbReference>
<gene>
    <name evidence="9" type="ORF">OFUS_LOCUS12174</name>
</gene>
<feature type="transmembrane region" description="Helical" evidence="7">
    <location>
        <begin position="427"/>
        <end position="447"/>
    </location>
</feature>
<feature type="region of interest" description="Disordered" evidence="6">
    <location>
        <begin position="866"/>
        <end position="944"/>
    </location>
</feature>
<dbReference type="PANTHER" id="PTHR46641:SF25">
    <property type="entry name" value="CNMAMIDE RECEPTOR-RELATED"/>
    <property type="match status" value="1"/>
</dbReference>
<dbReference type="SUPFAM" id="SSF81321">
    <property type="entry name" value="Family A G protein-coupled receptor-like"/>
    <property type="match status" value="1"/>
</dbReference>
<evidence type="ECO:0000313" key="9">
    <source>
        <dbReference type="EMBL" id="CAH1786244.1"/>
    </source>
</evidence>
<feature type="region of interest" description="Disordered" evidence="6">
    <location>
        <begin position="956"/>
        <end position="981"/>
    </location>
</feature>
<feature type="compositionally biased region" description="Polar residues" evidence="6">
    <location>
        <begin position="1459"/>
        <end position="1475"/>
    </location>
</feature>
<comment type="subcellular location">
    <subcellularLocation>
        <location evidence="1">Membrane</location>
    </subcellularLocation>
</comment>
<feature type="transmembrane region" description="Helical" evidence="7">
    <location>
        <begin position="221"/>
        <end position="243"/>
    </location>
</feature>
<feature type="transmembrane region" description="Helical" evidence="7">
    <location>
        <begin position="264"/>
        <end position="285"/>
    </location>
</feature>
<dbReference type="PANTHER" id="PTHR46641">
    <property type="entry name" value="FMRFAMIDE RECEPTOR-RELATED"/>
    <property type="match status" value="1"/>
</dbReference>
<evidence type="ECO:0000256" key="5">
    <source>
        <dbReference type="RuleBase" id="RU000688"/>
    </source>
</evidence>
<dbReference type="GO" id="GO:0004930">
    <property type="term" value="F:G protein-coupled receptor activity"/>
    <property type="evidence" value="ECO:0007669"/>
    <property type="project" value="UniProtKB-KW"/>
</dbReference>
<keyword evidence="2 5" id="KW-0812">Transmembrane</keyword>
<accession>A0A8J1TZL4</accession>
<feature type="chain" id="PRO_5043905032" evidence="8">
    <location>
        <begin position="26"/>
        <end position="1653"/>
    </location>
</feature>
<comment type="caution">
    <text evidence="9">The sequence shown here is derived from an EMBL/GenBank/DDBJ whole genome shotgun (WGS) entry which is preliminary data.</text>
</comment>
<dbReference type="PROSITE" id="PS50262">
    <property type="entry name" value="G_PROTEIN_RECEP_F1_2"/>
    <property type="match status" value="1"/>
</dbReference>
<keyword evidence="3 7" id="KW-1133">Transmembrane helix</keyword>
<evidence type="ECO:0000256" key="4">
    <source>
        <dbReference type="ARBA" id="ARBA00023136"/>
    </source>
</evidence>
<dbReference type="InterPro" id="IPR017452">
    <property type="entry name" value="GPCR_Rhodpsn_7TM"/>
</dbReference>
<proteinExistence type="inferred from homology"/>
<keyword evidence="4 7" id="KW-0472">Membrane</keyword>
<feature type="transmembrane region" description="Helical" evidence="7">
    <location>
        <begin position="179"/>
        <end position="201"/>
    </location>
</feature>
<organism evidence="9 10">
    <name type="scientific">Owenia fusiformis</name>
    <name type="common">Polychaete worm</name>
    <dbReference type="NCBI Taxonomy" id="6347"/>
    <lineage>
        <taxon>Eukaryota</taxon>
        <taxon>Metazoa</taxon>
        <taxon>Spiralia</taxon>
        <taxon>Lophotrochozoa</taxon>
        <taxon>Annelida</taxon>
        <taxon>Polychaeta</taxon>
        <taxon>Sedentaria</taxon>
        <taxon>Canalipalpata</taxon>
        <taxon>Sabellida</taxon>
        <taxon>Oweniida</taxon>
        <taxon>Oweniidae</taxon>
        <taxon>Owenia</taxon>
    </lineage>
</organism>
<evidence type="ECO:0000256" key="2">
    <source>
        <dbReference type="ARBA" id="ARBA00022692"/>
    </source>
</evidence>
<dbReference type="InterPro" id="IPR052954">
    <property type="entry name" value="GPCR-Ligand_Int"/>
</dbReference>
<feature type="region of interest" description="Disordered" evidence="6">
    <location>
        <begin position="1415"/>
        <end position="1482"/>
    </location>
</feature>
<name>A0A8J1TZL4_OWEFU</name>
<feature type="region of interest" description="Disordered" evidence="6">
    <location>
        <begin position="1356"/>
        <end position="1380"/>
    </location>
</feature>
<dbReference type="EMBL" id="CAIIXF020000006">
    <property type="protein sequence ID" value="CAH1786244.1"/>
    <property type="molecule type" value="Genomic_DNA"/>
</dbReference>
<evidence type="ECO:0000256" key="8">
    <source>
        <dbReference type="SAM" id="SignalP"/>
    </source>
</evidence>
<feature type="compositionally biased region" description="Basic and acidic residues" evidence="6">
    <location>
        <begin position="1083"/>
        <end position="1093"/>
    </location>
</feature>
<keyword evidence="5" id="KW-0297">G-protein coupled receptor</keyword>
<feature type="compositionally biased region" description="Polar residues" evidence="6">
    <location>
        <begin position="1363"/>
        <end position="1380"/>
    </location>
</feature>
<evidence type="ECO:0000313" key="10">
    <source>
        <dbReference type="Proteomes" id="UP000749559"/>
    </source>
</evidence>
<feature type="compositionally biased region" description="Polar residues" evidence="6">
    <location>
        <begin position="689"/>
        <end position="699"/>
    </location>
</feature>
<keyword evidence="8" id="KW-0732">Signal</keyword>
<feature type="region of interest" description="Disordered" evidence="6">
    <location>
        <begin position="746"/>
        <end position="786"/>
    </location>
</feature>
<dbReference type="Pfam" id="PF00001">
    <property type="entry name" value="7tm_1"/>
    <property type="match status" value="1"/>
</dbReference>